<dbReference type="InterPro" id="IPR036864">
    <property type="entry name" value="Zn2-C6_fun-type_DNA-bd_sf"/>
</dbReference>
<dbReference type="InterPro" id="IPR001138">
    <property type="entry name" value="Zn2Cys6_DnaBD"/>
</dbReference>
<dbReference type="InterPro" id="IPR051615">
    <property type="entry name" value="Transcr_Regulatory_Elem"/>
</dbReference>
<keyword evidence="10" id="KW-1185">Reference proteome</keyword>
<sequence>MSALTNPEVFGGTSPRLRVAADGTCRSCKRCRQKKVKCDGHLPACHACRSRGRSCDYPRDGRKTATRSRAADIRSLQSQIEELKAQLNTNNAAESRADIQTADLQSEIPSNMSNSCNQAPQTLPQPICDRDNPDPDLDLATSSPNIVNPMQQPSAIQWPLEFPDDDGDAGAISPNPMTGSGQSHFYGTTSLLHESPTGKESTRDEGIMHESARFLIPEIQNRLIAYAAVSKQRELVLHSSPSVSMNIDFDGIQMDLAMHLLDLHWNRLHYLYLLTYRPAIMDSLINNGPYVNKLLLNAIYLQSSLWSDRDSLRSNPLDPSTTGITFYHRFKSLLFEHIDQPSLPTVVALLICGSCLIQYGKQNAGWTFCGMGYRMIMDLGYHLDLRKEASQTGANSVTLAIDIEIQRRVYWGAYASDKFQSLFLGRPPAMHESDGNIPHEYLDSYEELEAWSPYKDSEATTLDESIPHYQCRPAYALSTFQHLLQLSKITAQIIDEFYTFKSTQSSETVLLQARSEIRARLSQWTTRLPIHLLFNPETDDTPPPYQVNLHTTYWTLHILLEQAFLIQNHFEFILDPSAQEEGRKLCIQAALRIWKLVEAYKEAFSLRHAHYDLSYAIYSAVIVMLQHFDKSHRDHPDYLDCIRFFWLAIVEYQRLTSHIGWKKPFEQLRKLMRKVKKSNRQTGRGEQAVTIPGDSVTITATQARPADEVPGPNTFDELYLDASWDDTCFDPMNDTLIDDSIFADGTLFGLFMQH</sequence>
<keyword evidence="4" id="KW-0805">Transcription regulation</keyword>
<name>A0A0D2DWE1_9EURO</name>
<dbReference type="RefSeq" id="XP_016267619.1">
    <property type="nucleotide sequence ID" value="XM_016400566.1"/>
</dbReference>
<dbReference type="PANTHER" id="PTHR31313:SF86">
    <property type="entry name" value="ZN(2)-C6 FUNGAL-TYPE DOMAIN-CONTAINING PROTEIN"/>
    <property type="match status" value="1"/>
</dbReference>
<evidence type="ECO:0000256" key="1">
    <source>
        <dbReference type="ARBA" id="ARBA00004123"/>
    </source>
</evidence>
<dbReference type="GO" id="GO:0003677">
    <property type="term" value="F:DNA binding"/>
    <property type="evidence" value="ECO:0007669"/>
    <property type="project" value="UniProtKB-KW"/>
</dbReference>
<dbReference type="Proteomes" id="UP000053342">
    <property type="component" value="Unassembled WGS sequence"/>
</dbReference>
<feature type="domain" description="Zn(2)-C6 fungal-type" evidence="8">
    <location>
        <begin position="27"/>
        <end position="57"/>
    </location>
</feature>
<dbReference type="VEuPathDB" id="FungiDB:PV06_00100"/>
<dbReference type="Pfam" id="PF00172">
    <property type="entry name" value="Zn_clus"/>
    <property type="match status" value="1"/>
</dbReference>
<dbReference type="InterPro" id="IPR007219">
    <property type="entry name" value="XnlR_reg_dom"/>
</dbReference>
<keyword evidence="3" id="KW-0862">Zinc</keyword>
<dbReference type="SUPFAM" id="SSF57701">
    <property type="entry name" value="Zn2/Cys6 DNA-binding domain"/>
    <property type="match status" value="1"/>
</dbReference>
<proteinExistence type="predicted"/>
<evidence type="ECO:0000256" key="7">
    <source>
        <dbReference type="ARBA" id="ARBA00023242"/>
    </source>
</evidence>
<comment type="subcellular location">
    <subcellularLocation>
        <location evidence="1">Nucleus</location>
    </subcellularLocation>
</comment>
<organism evidence="9 10">
    <name type="scientific">Exophiala oligosperma</name>
    <dbReference type="NCBI Taxonomy" id="215243"/>
    <lineage>
        <taxon>Eukaryota</taxon>
        <taxon>Fungi</taxon>
        <taxon>Dikarya</taxon>
        <taxon>Ascomycota</taxon>
        <taxon>Pezizomycotina</taxon>
        <taxon>Eurotiomycetes</taxon>
        <taxon>Chaetothyriomycetidae</taxon>
        <taxon>Chaetothyriales</taxon>
        <taxon>Herpotrichiellaceae</taxon>
        <taxon>Exophiala</taxon>
    </lineage>
</organism>
<evidence type="ECO:0000256" key="3">
    <source>
        <dbReference type="ARBA" id="ARBA00022833"/>
    </source>
</evidence>
<dbReference type="GO" id="GO:0006351">
    <property type="term" value="P:DNA-templated transcription"/>
    <property type="evidence" value="ECO:0007669"/>
    <property type="project" value="InterPro"/>
</dbReference>
<dbReference type="OrthoDB" id="4161332at2759"/>
<evidence type="ECO:0000313" key="10">
    <source>
        <dbReference type="Proteomes" id="UP000053342"/>
    </source>
</evidence>
<protein>
    <recommendedName>
        <fullName evidence="8">Zn(2)-C6 fungal-type domain-containing protein</fullName>
    </recommendedName>
</protein>
<dbReference type="STRING" id="215243.A0A0D2DWE1"/>
<evidence type="ECO:0000256" key="6">
    <source>
        <dbReference type="ARBA" id="ARBA00023163"/>
    </source>
</evidence>
<dbReference type="GO" id="GO:0005634">
    <property type="term" value="C:nucleus"/>
    <property type="evidence" value="ECO:0007669"/>
    <property type="project" value="UniProtKB-SubCell"/>
</dbReference>
<accession>A0A0D2DWE1</accession>
<evidence type="ECO:0000256" key="2">
    <source>
        <dbReference type="ARBA" id="ARBA00022723"/>
    </source>
</evidence>
<evidence type="ECO:0000256" key="5">
    <source>
        <dbReference type="ARBA" id="ARBA00023125"/>
    </source>
</evidence>
<dbReference type="GO" id="GO:0008270">
    <property type="term" value="F:zinc ion binding"/>
    <property type="evidence" value="ECO:0007669"/>
    <property type="project" value="InterPro"/>
</dbReference>
<dbReference type="HOGENOM" id="CLU_007003_3_0_1"/>
<dbReference type="SMART" id="SM00066">
    <property type="entry name" value="GAL4"/>
    <property type="match status" value="1"/>
</dbReference>
<evidence type="ECO:0000259" key="8">
    <source>
        <dbReference type="PROSITE" id="PS50048"/>
    </source>
</evidence>
<dbReference type="PANTHER" id="PTHR31313">
    <property type="entry name" value="TY1 ENHANCER ACTIVATOR"/>
    <property type="match status" value="1"/>
</dbReference>
<dbReference type="GeneID" id="27352174"/>
<keyword evidence="6" id="KW-0804">Transcription</keyword>
<keyword evidence="2" id="KW-0479">Metal-binding</keyword>
<keyword evidence="5" id="KW-0238">DNA-binding</keyword>
<evidence type="ECO:0000256" key="4">
    <source>
        <dbReference type="ARBA" id="ARBA00023015"/>
    </source>
</evidence>
<evidence type="ECO:0000313" key="9">
    <source>
        <dbReference type="EMBL" id="KIW47403.1"/>
    </source>
</evidence>
<dbReference type="SMART" id="SM00906">
    <property type="entry name" value="Fungal_trans"/>
    <property type="match status" value="1"/>
</dbReference>
<keyword evidence="7" id="KW-0539">Nucleus</keyword>
<reference evidence="9 10" key="1">
    <citation type="submission" date="2015-01" db="EMBL/GenBank/DDBJ databases">
        <title>The Genome Sequence of Exophiala oligosperma CBS72588.</title>
        <authorList>
            <consortium name="The Broad Institute Genomics Platform"/>
            <person name="Cuomo C."/>
            <person name="de Hoog S."/>
            <person name="Gorbushina A."/>
            <person name="Stielow B."/>
            <person name="Teixiera M."/>
            <person name="Abouelleil A."/>
            <person name="Chapman S.B."/>
            <person name="Priest M."/>
            <person name="Young S.K."/>
            <person name="Wortman J."/>
            <person name="Nusbaum C."/>
            <person name="Birren B."/>
        </authorList>
    </citation>
    <scope>NUCLEOTIDE SEQUENCE [LARGE SCALE GENOMIC DNA]</scope>
    <source>
        <strain evidence="9 10">CBS 72588</strain>
    </source>
</reference>
<dbReference type="EMBL" id="KN847332">
    <property type="protein sequence ID" value="KIW47403.1"/>
    <property type="molecule type" value="Genomic_DNA"/>
</dbReference>
<dbReference type="Pfam" id="PF04082">
    <property type="entry name" value="Fungal_trans"/>
    <property type="match status" value="1"/>
</dbReference>
<dbReference type="CDD" id="cd00067">
    <property type="entry name" value="GAL4"/>
    <property type="match status" value="1"/>
</dbReference>
<dbReference type="PROSITE" id="PS00463">
    <property type="entry name" value="ZN2_CY6_FUNGAL_1"/>
    <property type="match status" value="1"/>
</dbReference>
<dbReference type="AlphaFoldDB" id="A0A0D2DWE1"/>
<dbReference type="Gene3D" id="4.10.240.10">
    <property type="entry name" value="Zn(2)-C6 fungal-type DNA-binding domain"/>
    <property type="match status" value="1"/>
</dbReference>
<dbReference type="GO" id="GO:0000981">
    <property type="term" value="F:DNA-binding transcription factor activity, RNA polymerase II-specific"/>
    <property type="evidence" value="ECO:0007669"/>
    <property type="project" value="InterPro"/>
</dbReference>
<gene>
    <name evidence="9" type="ORF">PV06_00100</name>
</gene>
<dbReference type="PROSITE" id="PS50048">
    <property type="entry name" value="ZN2_CY6_FUNGAL_2"/>
    <property type="match status" value="1"/>
</dbReference>
<dbReference type="CDD" id="cd12148">
    <property type="entry name" value="fungal_TF_MHR"/>
    <property type="match status" value="1"/>
</dbReference>